<accession>A0A815ILZ9</accession>
<evidence type="ECO:0000313" key="2">
    <source>
        <dbReference type="EMBL" id="CAF4250956.1"/>
    </source>
</evidence>
<reference evidence="1" key="1">
    <citation type="submission" date="2021-02" db="EMBL/GenBank/DDBJ databases">
        <authorList>
            <person name="Nowell W R."/>
        </authorList>
    </citation>
    <scope>NUCLEOTIDE SEQUENCE</scope>
</reference>
<evidence type="ECO:0000313" key="3">
    <source>
        <dbReference type="Proteomes" id="UP000663829"/>
    </source>
</evidence>
<protein>
    <submittedName>
        <fullName evidence="1">Uncharacterized protein</fullName>
    </submittedName>
</protein>
<gene>
    <name evidence="1" type="ORF">GPM918_LOCUS31696</name>
    <name evidence="2" type="ORF">SRO942_LOCUS32345</name>
</gene>
<name>A0A815ILZ9_9BILA</name>
<evidence type="ECO:0000313" key="1">
    <source>
        <dbReference type="EMBL" id="CAF1367628.1"/>
    </source>
</evidence>
<comment type="caution">
    <text evidence="1">The sequence shown here is derived from an EMBL/GenBank/DDBJ whole genome shotgun (WGS) entry which is preliminary data.</text>
</comment>
<dbReference type="Proteomes" id="UP000681722">
    <property type="component" value="Unassembled WGS sequence"/>
</dbReference>
<feature type="non-terminal residue" evidence="1">
    <location>
        <position position="48"/>
    </location>
</feature>
<organism evidence="1 3">
    <name type="scientific">Didymodactylos carnosus</name>
    <dbReference type="NCBI Taxonomy" id="1234261"/>
    <lineage>
        <taxon>Eukaryota</taxon>
        <taxon>Metazoa</taxon>
        <taxon>Spiralia</taxon>
        <taxon>Gnathifera</taxon>
        <taxon>Rotifera</taxon>
        <taxon>Eurotatoria</taxon>
        <taxon>Bdelloidea</taxon>
        <taxon>Philodinida</taxon>
        <taxon>Philodinidae</taxon>
        <taxon>Didymodactylos</taxon>
    </lineage>
</organism>
<dbReference type="AlphaFoldDB" id="A0A815ILZ9"/>
<dbReference type="EMBL" id="CAJNOQ010015737">
    <property type="protein sequence ID" value="CAF1367628.1"/>
    <property type="molecule type" value="Genomic_DNA"/>
</dbReference>
<sequence length="48" mass="5807">MYHETEEGDYELNQYSQGAIDEDESYLAALKLQEKFDNEQKRQNNQHR</sequence>
<keyword evidence="3" id="KW-1185">Reference proteome</keyword>
<dbReference type="Proteomes" id="UP000663829">
    <property type="component" value="Unassembled WGS sequence"/>
</dbReference>
<dbReference type="EMBL" id="CAJOBC010073602">
    <property type="protein sequence ID" value="CAF4250956.1"/>
    <property type="molecule type" value="Genomic_DNA"/>
</dbReference>
<proteinExistence type="predicted"/>